<dbReference type="Proteomes" id="UP000095287">
    <property type="component" value="Unplaced"/>
</dbReference>
<dbReference type="InterPro" id="IPR027417">
    <property type="entry name" value="P-loop_NTPase"/>
</dbReference>
<dbReference type="WBParaSite" id="L893_g15258.t1">
    <property type="protein sequence ID" value="L893_g15258.t1"/>
    <property type="gene ID" value="L893_g15258"/>
</dbReference>
<dbReference type="SUPFAM" id="SSF52540">
    <property type="entry name" value="P-loop containing nucleoside triphosphate hydrolases"/>
    <property type="match status" value="1"/>
</dbReference>
<organism evidence="2 3">
    <name type="scientific">Steinernema glaseri</name>
    <dbReference type="NCBI Taxonomy" id="37863"/>
    <lineage>
        <taxon>Eukaryota</taxon>
        <taxon>Metazoa</taxon>
        <taxon>Ecdysozoa</taxon>
        <taxon>Nematoda</taxon>
        <taxon>Chromadorea</taxon>
        <taxon>Rhabditida</taxon>
        <taxon>Tylenchina</taxon>
        <taxon>Panagrolaimomorpha</taxon>
        <taxon>Strongyloidoidea</taxon>
        <taxon>Steinernematidae</taxon>
        <taxon>Steinernema</taxon>
    </lineage>
</organism>
<dbReference type="Gene3D" id="3.40.50.300">
    <property type="entry name" value="P-loop containing nucleotide triphosphate hydrolases"/>
    <property type="match status" value="1"/>
</dbReference>
<feature type="domain" description="DEAD/DEAH-box helicase" evidence="1">
    <location>
        <begin position="47"/>
        <end position="169"/>
    </location>
</feature>
<accession>A0A1I7YDF4</accession>
<dbReference type="AlphaFoldDB" id="A0A1I7YDF4"/>
<keyword evidence="2" id="KW-1185">Reference proteome</keyword>
<dbReference type="GO" id="GO:0005524">
    <property type="term" value="F:ATP binding"/>
    <property type="evidence" value="ECO:0007669"/>
    <property type="project" value="InterPro"/>
</dbReference>
<sequence>MYRSQWDLTSPALSRNIDLLLRIAPYSVQLPLINKIRDGRSFLFMDRRHGKTFAALVAVAEFGLQCSFMPQDRGPRILMVLPTEDAIHDAAAYLRVILAGTRVKYSTDKDRYQDQVRSDIILGRPRELADLVLQSQFPISALELCIVDAAEVLDSLAMGYIKEIVQCPRYPPPGDHSQFVMIGSENLMRLEFFAHVYCERIEEWKLPE</sequence>
<name>A0A1I7YDF4_9BILA</name>
<proteinExistence type="predicted"/>
<reference evidence="3" key="1">
    <citation type="submission" date="2016-11" db="UniProtKB">
        <authorList>
            <consortium name="WormBaseParasite"/>
        </authorList>
    </citation>
    <scope>IDENTIFICATION</scope>
</reference>
<evidence type="ECO:0000313" key="2">
    <source>
        <dbReference type="Proteomes" id="UP000095287"/>
    </source>
</evidence>
<evidence type="ECO:0000259" key="1">
    <source>
        <dbReference type="Pfam" id="PF00270"/>
    </source>
</evidence>
<evidence type="ECO:0000313" key="3">
    <source>
        <dbReference type="WBParaSite" id="L893_g15258.t1"/>
    </source>
</evidence>
<dbReference type="GO" id="GO:0003676">
    <property type="term" value="F:nucleic acid binding"/>
    <property type="evidence" value="ECO:0007669"/>
    <property type="project" value="InterPro"/>
</dbReference>
<dbReference type="Pfam" id="PF00270">
    <property type="entry name" value="DEAD"/>
    <property type="match status" value="1"/>
</dbReference>
<dbReference type="InterPro" id="IPR011545">
    <property type="entry name" value="DEAD/DEAH_box_helicase_dom"/>
</dbReference>
<protein>
    <submittedName>
        <fullName evidence="3">DEAD domain-containing protein</fullName>
    </submittedName>
</protein>